<keyword evidence="7" id="KW-0539">Nucleus</keyword>
<feature type="compositionally biased region" description="Polar residues" evidence="10">
    <location>
        <begin position="1184"/>
        <end position="1193"/>
    </location>
</feature>
<dbReference type="PROSITE" id="PS50016">
    <property type="entry name" value="ZF_PHD_2"/>
    <property type="match status" value="1"/>
</dbReference>
<feature type="region of interest" description="Disordered" evidence="10">
    <location>
        <begin position="282"/>
        <end position="529"/>
    </location>
</feature>
<evidence type="ECO:0000256" key="7">
    <source>
        <dbReference type="ARBA" id="ARBA00023242"/>
    </source>
</evidence>
<evidence type="ECO:0000256" key="1">
    <source>
        <dbReference type="ARBA" id="ARBA00004123"/>
    </source>
</evidence>
<feature type="compositionally biased region" description="Low complexity" evidence="10">
    <location>
        <begin position="626"/>
        <end position="643"/>
    </location>
</feature>
<dbReference type="InterPro" id="IPR019786">
    <property type="entry name" value="Zinc_finger_PHD-type_CS"/>
</dbReference>
<evidence type="ECO:0000256" key="8">
    <source>
        <dbReference type="PROSITE-ProRule" id="PRU00146"/>
    </source>
</evidence>
<feature type="domain" description="TFIIS central" evidence="12">
    <location>
        <begin position="1021"/>
        <end position="1141"/>
    </location>
</feature>
<dbReference type="Pfam" id="PF07533">
    <property type="entry name" value="BRK"/>
    <property type="match status" value="1"/>
</dbReference>
<dbReference type="Pfam" id="PF00628">
    <property type="entry name" value="PHD"/>
    <property type="match status" value="1"/>
</dbReference>
<evidence type="ECO:0000256" key="2">
    <source>
        <dbReference type="ARBA" id="ARBA00022723"/>
    </source>
</evidence>
<feature type="compositionally biased region" description="Pro residues" evidence="10">
    <location>
        <begin position="1987"/>
        <end position="2012"/>
    </location>
</feature>
<keyword evidence="9" id="KW-0175">Coiled coil</keyword>
<dbReference type="SUPFAM" id="SSF57903">
    <property type="entry name" value="FYVE/PHD zinc finger"/>
    <property type="match status" value="1"/>
</dbReference>
<dbReference type="PROSITE" id="PS01359">
    <property type="entry name" value="ZF_PHD_1"/>
    <property type="match status" value="1"/>
</dbReference>
<feature type="compositionally biased region" description="Pro residues" evidence="10">
    <location>
        <begin position="1304"/>
        <end position="1313"/>
    </location>
</feature>
<feature type="region of interest" description="Disordered" evidence="10">
    <location>
        <begin position="1506"/>
        <end position="1623"/>
    </location>
</feature>
<feature type="compositionally biased region" description="Low complexity" evidence="10">
    <location>
        <begin position="1887"/>
        <end position="1902"/>
    </location>
</feature>
<feature type="region of interest" description="Disordered" evidence="10">
    <location>
        <begin position="1816"/>
        <end position="1841"/>
    </location>
</feature>
<feature type="compositionally biased region" description="Basic and acidic residues" evidence="10">
    <location>
        <begin position="1203"/>
        <end position="1214"/>
    </location>
</feature>
<feature type="compositionally biased region" description="Basic and acidic residues" evidence="10">
    <location>
        <begin position="711"/>
        <end position="720"/>
    </location>
</feature>
<accession>A0A131XSG6</accession>
<evidence type="ECO:0000256" key="10">
    <source>
        <dbReference type="SAM" id="MobiDB-lite"/>
    </source>
</evidence>
<feature type="compositionally biased region" description="Low complexity" evidence="10">
    <location>
        <begin position="960"/>
        <end position="969"/>
    </location>
</feature>
<feature type="region of interest" description="Disordered" evidence="10">
    <location>
        <begin position="1234"/>
        <end position="1362"/>
    </location>
</feature>
<feature type="coiled-coil region" evidence="9">
    <location>
        <begin position="1660"/>
        <end position="1687"/>
    </location>
</feature>
<dbReference type="InterPro" id="IPR036575">
    <property type="entry name" value="TFIIS_cen_dom_sf"/>
</dbReference>
<feature type="compositionally biased region" description="Basic and acidic residues" evidence="10">
    <location>
        <begin position="350"/>
        <end position="368"/>
    </location>
</feature>
<dbReference type="PROSITE" id="PS51321">
    <property type="entry name" value="TFIIS_CENTRAL"/>
    <property type="match status" value="1"/>
</dbReference>
<protein>
    <submittedName>
        <fullName evidence="13">Putative microtubule-associated protein futsch</fullName>
    </submittedName>
</protein>
<keyword evidence="2" id="KW-0479">Metal-binding</keyword>
<dbReference type="InterPro" id="IPR037259">
    <property type="entry name" value="BRK_sf"/>
</dbReference>
<reference evidence="13" key="1">
    <citation type="submission" date="2016-02" db="EMBL/GenBank/DDBJ databases">
        <title>RNAseq analyses of the midgut from blood- or serum-fed Ixodes ricinus ticks.</title>
        <authorList>
            <person name="Perner J."/>
            <person name="Provaznik J."/>
            <person name="Schrenkova J."/>
            <person name="Urbanova V."/>
            <person name="Ribeiro J.M."/>
            <person name="Kopacek P."/>
        </authorList>
    </citation>
    <scope>NUCLEOTIDE SEQUENCE</scope>
    <source>
        <tissue evidence="13">Gut</tissue>
    </source>
</reference>
<dbReference type="InterPro" id="IPR011011">
    <property type="entry name" value="Znf_FYVE_PHD"/>
</dbReference>
<feature type="compositionally biased region" description="Low complexity" evidence="10">
    <location>
        <begin position="1910"/>
        <end position="1930"/>
    </location>
</feature>
<comment type="subcellular location">
    <subcellularLocation>
        <location evidence="1">Nucleus</location>
    </subcellularLocation>
</comment>
<feature type="region of interest" description="Disordered" evidence="10">
    <location>
        <begin position="1697"/>
        <end position="1718"/>
    </location>
</feature>
<evidence type="ECO:0000256" key="4">
    <source>
        <dbReference type="ARBA" id="ARBA00022833"/>
    </source>
</evidence>
<feature type="compositionally biased region" description="Basic and acidic residues" evidence="10">
    <location>
        <begin position="1867"/>
        <end position="1881"/>
    </location>
</feature>
<dbReference type="Gene3D" id="3.40.5.120">
    <property type="match status" value="1"/>
</dbReference>
<feature type="compositionally biased region" description="Basic and acidic residues" evidence="10">
    <location>
        <begin position="494"/>
        <end position="512"/>
    </location>
</feature>
<feature type="region of interest" description="Disordered" evidence="10">
    <location>
        <begin position="132"/>
        <end position="177"/>
    </location>
</feature>
<feature type="compositionally biased region" description="Pro residues" evidence="10">
    <location>
        <begin position="475"/>
        <end position="491"/>
    </location>
</feature>
<organism evidence="13">
    <name type="scientific">Ixodes ricinus</name>
    <name type="common">Common tick</name>
    <name type="synonym">Acarus ricinus</name>
    <dbReference type="NCBI Taxonomy" id="34613"/>
    <lineage>
        <taxon>Eukaryota</taxon>
        <taxon>Metazoa</taxon>
        <taxon>Ecdysozoa</taxon>
        <taxon>Arthropoda</taxon>
        <taxon>Chelicerata</taxon>
        <taxon>Arachnida</taxon>
        <taxon>Acari</taxon>
        <taxon>Parasitiformes</taxon>
        <taxon>Ixodida</taxon>
        <taxon>Ixodoidea</taxon>
        <taxon>Ixodidae</taxon>
        <taxon>Ixodinae</taxon>
        <taxon>Ixodes</taxon>
    </lineage>
</organism>
<evidence type="ECO:0000256" key="3">
    <source>
        <dbReference type="ARBA" id="ARBA00022771"/>
    </source>
</evidence>
<dbReference type="Gene3D" id="1.10.472.30">
    <property type="entry name" value="Transcription elongation factor S-II, central domain"/>
    <property type="match status" value="1"/>
</dbReference>
<feature type="compositionally biased region" description="Basic and acidic residues" evidence="10">
    <location>
        <begin position="442"/>
        <end position="453"/>
    </location>
</feature>
<feature type="region of interest" description="Disordered" evidence="10">
    <location>
        <begin position="1172"/>
        <end position="1214"/>
    </location>
</feature>
<feature type="compositionally biased region" description="Pro residues" evidence="10">
    <location>
        <begin position="926"/>
        <end position="937"/>
    </location>
</feature>
<evidence type="ECO:0000256" key="5">
    <source>
        <dbReference type="ARBA" id="ARBA00023015"/>
    </source>
</evidence>
<keyword evidence="4" id="KW-0862">Zinc</keyword>
<dbReference type="SUPFAM" id="SSF46942">
    <property type="entry name" value="Elongation factor TFIIS domain 2"/>
    <property type="match status" value="1"/>
</dbReference>
<feature type="compositionally biased region" description="Low complexity" evidence="10">
    <location>
        <begin position="211"/>
        <end position="224"/>
    </location>
</feature>
<dbReference type="EMBL" id="GEFM01005827">
    <property type="protein sequence ID" value="JAP69969.1"/>
    <property type="molecule type" value="mRNA"/>
</dbReference>
<feature type="compositionally biased region" description="Basic and acidic residues" evidence="10">
    <location>
        <begin position="385"/>
        <end position="400"/>
    </location>
</feature>
<dbReference type="GO" id="GO:0006351">
    <property type="term" value="P:DNA-templated transcription"/>
    <property type="evidence" value="ECO:0007669"/>
    <property type="project" value="InterPro"/>
</dbReference>
<feature type="compositionally biased region" description="Acidic residues" evidence="10">
    <location>
        <begin position="1574"/>
        <end position="1589"/>
    </location>
</feature>
<feature type="region of interest" description="Disordered" evidence="10">
    <location>
        <begin position="192"/>
        <end position="229"/>
    </location>
</feature>
<dbReference type="Gene3D" id="3.30.40.10">
    <property type="entry name" value="Zinc/RING finger domain, C3HC4 (zinc finger)"/>
    <property type="match status" value="1"/>
</dbReference>
<feature type="compositionally biased region" description="Pro residues" evidence="10">
    <location>
        <begin position="947"/>
        <end position="959"/>
    </location>
</feature>
<feature type="compositionally biased region" description="Polar residues" evidence="10">
    <location>
        <begin position="315"/>
        <end position="333"/>
    </location>
</feature>
<dbReference type="SMART" id="SM00249">
    <property type="entry name" value="PHD"/>
    <property type="match status" value="1"/>
</dbReference>
<dbReference type="GO" id="GO:0008270">
    <property type="term" value="F:zinc ion binding"/>
    <property type="evidence" value="ECO:0007669"/>
    <property type="project" value="UniProtKB-KW"/>
</dbReference>
<proteinExistence type="evidence at transcript level"/>
<dbReference type="InterPro" id="IPR013083">
    <property type="entry name" value="Znf_RING/FYVE/PHD"/>
</dbReference>
<dbReference type="Pfam" id="PF07500">
    <property type="entry name" value="TFIIS_M"/>
    <property type="match status" value="1"/>
</dbReference>
<feature type="region of interest" description="Disordered" evidence="10">
    <location>
        <begin position="919"/>
        <end position="969"/>
    </location>
</feature>
<sequence>MMSQDHLLKLDAVLSSEQMRALLQDAGGPHSHSDKLDFDVLGNVGGAEDGSHPLAAIEDSLHDLENLVLEQGSASGGLFTETTDADVEALLKATLGAEDLLSPMELVFLDHCYSMPLGAVPVGEGVGLTEEHAHHAAQQDVRDCTSPSEDVDSEEAHSFGASSPGSPQLPLRRSQRQIERIDRERLERIKAENAELKRKEQEEMGRGQGAGPVAPAVPEEAGTPPQAPPPMLASVPPVVAVVAAQPVPVATPAAVAVPVTAPVTSPVALPVPVAVASPLHQPVLASPSPAKDKVPKVLALPAQPSPAKRSKPRNSESFSSDGTLEDVSLSSPSHGAEEAAARPRKKRQRSHDLDEIARDVAKLHEAPAKKGVAKKGAEPAAKGPSKKDAKRAAIKEESRGEGAGLKRKAEEAEKAEKEGKKKPLPQEVSPFGKVVKVVRTTPEVKKKPRRESFTDEPALFSQPDVLIKEHEPHLGPNPPSTPTPGPLPNPPQAGEKDIHMEESSYDTVEAHVARLAGGDHGPPPASTTVPVVPATVVATAPAPAPAPALAPALAPASALPVAHPPKPTLAMHTPKASPKPAQPPKISFPAAVQKKPNAAAPKPGQGPERKRPLAIAIKSAPPPLPSQAKPKPTEHPATPTHPHVSPAHPKPAKATKGGEGVVKGAGHPKKGAEQQVKKVKVPKPEPPPPFPPVAERPKRQSKEKFKRAMMRKREMGRRVDDEDVDDSSEEQHGSDWSSEDDPEKLWCICRQPHNDKFMIQCDKCEDWFHGTCVGVTRQQGRLWEKENREWMCPKCAKALGVESFTPAPAKEEAQQPPDWKSHPKASPKAETPVKLAPKGVLRECLVCKRRTECVGLYCGRDCIAKYVNDASQTIKAAKLDGERRLMFTERSSGKLVAGVQTPTPDKLTDWLVRNPTYELAVARTPSRPPSQKPPQPKTTPAKVPTPAKAPTPAKTPTPAKPAKQPTPQSTHVVVQTTVAAAAAPSVAGAVPVGTAPAENVVAAATPEVKKQPPPQPEIEPVRINVRKVLRDSLSNRCKDADDISLSGDEVKRMAVRIEEELFKYFKDTGTKYKSKYRSLVFNIKDTRNQGLFRKILKGKIAPDKLVRMTPEELASKELAKWRERENQHTLEMIKKEQMEAAQNVTSHALIKKTHKGEVEIDDDNLRLLEKADEKSTAEQPEPVVTTTPRVSTGGSTGSAILDAAERPGRDTTDAHRSHLFDLNCKICTGKVAPPPLPTTSTDEVPAASASPQHRRRGSATPADAGGDLSSSSSSSSSASSSAHASPPPPPPPTRDGATSSRSNTPPPPPPPPSSHSEKKGKKSASRRSRDDSSDLEPSSTVSLGSPDSGISGSRGSQGGKGPSSVWKGFISMQEVSKFVTSAYKVSGPTDFLSQDIPDTINVCGRIIPDQVWDYLSKIKQSGNKELLVIRFQPANEEEKKPYRELYGYLNSRKRCGVVGGLSRMLKDFYILPLPSHSPVPTVLMPFEGPGLMSGRPHMLLGIIVRHKNRPKGTGKGSRASWAERSSSLDAASYTPPPPETTPSGGNSDDEEPYEPSYTPPLEKRRSRRKGEELHPEDDDDVPYDPEDNDVGFGPAGSGSGASEAPPPAGGATEVTPRVGGAGSLVSGQTVSELIERISAGANPAEVTTSVLASIATNSDLEHQKRLLVELTQEVEEQKRLIELQRLQAITMVMNKAGPAASGPSQTSKTSDASGIPFLDSSLPMDTGLSFLSGGSAPTAGSAPAAGSTSCSLPSTLQELLNKVKAPPAPSSTVAPPPGPAPSVGALLASVAAIPSPPQQPSAKKPIAEDPIVKHFAGDATPESDSEALAAGETPPPPGESVDDAVIAALAAPAGAAAVTSRSPGTPTKDELIVEEARPQDPRRRKAAGAAAAPTLAPAIPVVAPTPPLPTSAAGTSATTGSTGSKLGAKSASELMEMARKQLEEMEGVAMSPSMPVAPPAPAPMFVQPPPTVPVAPPMMGAPPPGMYGPPPPMDGGFVPPPPQGMGFPPDPQWGPAGGPPGYWKGPPPSVPPPPPPTGWNGGGRGDYRQRGGDWRSGGGRRSQWDQRR</sequence>
<keyword evidence="5" id="KW-0805">Transcription regulation</keyword>
<feature type="compositionally biased region" description="Pro residues" evidence="10">
    <location>
        <begin position="2025"/>
        <end position="2037"/>
    </location>
</feature>
<dbReference type="CDD" id="cd21541">
    <property type="entry name" value="SPOC_PHF3-like"/>
    <property type="match status" value="1"/>
</dbReference>
<feature type="region of interest" description="Disordered" evidence="10">
    <location>
        <begin position="1854"/>
        <end position="1930"/>
    </location>
</feature>
<feature type="region of interest" description="Disordered" evidence="10">
    <location>
        <begin position="808"/>
        <end position="831"/>
    </location>
</feature>
<evidence type="ECO:0000313" key="13">
    <source>
        <dbReference type="EMBL" id="JAP69969.1"/>
    </source>
</evidence>
<evidence type="ECO:0000259" key="11">
    <source>
        <dbReference type="PROSITE" id="PS50016"/>
    </source>
</evidence>
<evidence type="ECO:0000256" key="9">
    <source>
        <dbReference type="SAM" id="Coils"/>
    </source>
</evidence>
<feature type="compositionally biased region" description="Basic and acidic residues" evidence="10">
    <location>
        <begin position="192"/>
        <end position="205"/>
    </location>
</feature>
<feature type="domain" description="PHD-type" evidence="11">
    <location>
        <begin position="744"/>
        <end position="798"/>
    </location>
</feature>
<dbReference type="CDD" id="cd15552">
    <property type="entry name" value="PHD_PHF3_like"/>
    <property type="match status" value="1"/>
</dbReference>
<dbReference type="SMART" id="SM00510">
    <property type="entry name" value="TFS2M"/>
    <property type="match status" value="1"/>
</dbReference>
<feature type="compositionally biased region" description="Basic and acidic residues" evidence="10">
    <location>
        <begin position="407"/>
        <end position="421"/>
    </location>
</feature>
<feature type="region of interest" description="Disordered" evidence="10">
    <location>
        <begin position="1987"/>
        <end position="2068"/>
    </location>
</feature>
<keyword evidence="3 8" id="KW-0863">Zinc-finger</keyword>
<dbReference type="GO" id="GO:0005634">
    <property type="term" value="C:nucleus"/>
    <property type="evidence" value="ECO:0007669"/>
    <property type="project" value="UniProtKB-SubCell"/>
</dbReference>
<feature type="compositionally biased region" description="Pro residues" evidence="10">
    <location>
        <begin position="684"/>
        <end position="694"/>
    </location>
</feature>
<dbReference type="Pfam" id="PF07744">
    <property type="entry name" value="SPOC"/>
    <property type="match status" value="1"/>
</dbReference>
<dbReference type="InterPro" id="IPR001965">
    <property type="entry name" value="Znf_PHD"/>
</dbReference>
<name>A0A131XSG6_IXORI</name>
<feature type="compositionally biased region" description="Polar residues" evidence="10">
    <location>
        <begin position="1702"/>
        <end position="1712"/>
    </location>
</feature>
<feature type="compositionally biased region" description="Low complexity" evidence="10">
    <location>
        <begin position="1269"/>
        <end position="1284"/>
    </location>
</feature>
<dbReference type="PANTHER" id="PTHR11477">
    <property type="entry name" value="TRANSCRIPTION FACTOR S-II ZINC FINGER DOMAIN-CONTAINING PROTEIN"/>
    <property type="match status" value="1"/>
</dbReference>
<feature type="region of interest" description="Disordered" evidence="10">
    <location>
        <begin position="558"/>
        <end position="741"/>
    </location>
</feature>
<evidence type="ECO:0000259" key="12">
    <source>
        <dbReference type="PROSITE" id="PS51321"/>
    </source>
</evidence>
<keyword evidence="6" id="KW-0804">Transcription</keyword>
<dbReference type="InterPro" id="IPR003618">
    <property type="entry name" value="TFIIS_cen_dom"/>
</dbReference>
<evidence type="ECO:0000256" key="6">
    <source>
        <dbReference type="ARBA" id="ARBA00023163"/>
    </source>
</evidence>
<dbReference type="SUPFAM" id="SSF160481">
    <property type="entry name" value="BRK domain-like"/>
    <property type="match status" value="1"/>
</dbReference>
<dbReference type="PANTHER" id="PTHR11477:SF51">
    <property type="entry name" value="PROTEIN PARTNER OF SNF, ISOFORM B"/>
    <property type="match status" value="1"/>
</dbReference>
<dbReference type="InterPro" id="IPR006576">
    <property type="entry name" value="BRK_domain"/>
</dbReference>
<dbReference type="InterPro" id="IPR019787">
    <property type="entry name" value="Znf_PHD-finger"/>
</dbReference>
<dbReference type="InterPro" id="IPR012921">
    <property type="entry name" value="SPOC_C"/>
</dbReference>